<dbReference type="eggNOG" id="COG3608">
    <property type="taxonomic scope" value="Bacteria"/>
</dbReference>
<dbReference type="EMBL" id="BBIO01000006">
    <property type="protein sequence ID" value="GAK44925.1"/>
    <property type="molecule type" value="Genomic_DNA"/>
</dbReference>
<evidence type="ECO:0000256" key="4">
    <source>
        <dbReference type="ARBA" id="ARBA00022833"/>
    </source>
</evidence>
<dbReference type="SUPFAM" id="SSF53187">
    <property type="entry name" value="Zn-dependent exopeptidases"/>
    <property type="match status" value="1"/>
</dbReference>
<comment type="cofactor">
    <cofactor evidence="1">
        <name>Zn(2+)</name>
        <dbReference type="ChEBI" id="CHEBI:29105"/>
    </cofactor>
</comment>
<dbReference type="PANTHER" id="PTHR37326:SF2">
    <property type="entry name" value="SUCCINYLGLUTAMATE DESUCCINYLASE_ASPARTOACYLASE FAMILY PROTEIN"/>
    <property type="match status" value="1"/>
</dbReference>
<evidence type="ECO:0000256" key="1">
    <source>
        <dbReference type="ARBA" id="ARBA00001947"/>
    </source>
</evidence>
<keyword evidence="4" id="KW-0862">Zinc</keyword>
<dbReference type="GO" id="GO:0016811">
    <property type="term" value="F:hydrolase activity, acting on carbon-nitrogen (but not peptide) bonds, in linear amides"/>
    <property type="evidence" value="ECO:0007669"/>
    <property type="project" value="InterPro"/>
</dbReference>
<dbReference type="Proteomes" id="UP000028702">
    <property type="component" value="Unassembled WGS sequence"/>
</dbReference>
<keyword evidence="7" id="KW-1185">Reference proteome</keyword>
<feature type="domain" description="Succinylglutamate desuccinylase/Aspartoacylase catalytic" evidence="5">
    <location>
        <begin position="40"/>
        <end position="217"/>
    </location>
</feature>
<evidence type="ECO:0000259" key="5">
    <source>
        <dbReference type="Pfam" id="PF24827"/>
    </source>
</evidence>
<dbReference type="PIRSF" id="PIRSF039012">
    <property type="entry name" value="ASP"/>
    <property type="match status" value="1"/>
</dbReference>
<dbReference type="STRING" id="1333998.M2A_1424"/>
<organism evidence="6 7">
    <name type="scientific">Tepidicaulis marinus</name>
    <dbReference type="NCBI Taxonomy" id="1333998"/>
    <lineage>
        <taxon>Bacteria</taxon>
        <taxon>Pseudomonadati</taxon>
        <taxon>Pseudomonadota</taxon>
        <taxon>Alphaproteobacteria</taxon>
        <taxon>Hyphomicrobiales</taxon>
        <taxon>Parvibaculaceae</taxon>
        <taxon>Tepidicaulis</taxon>
    </lineage>
</organism>
<reference evidence="6 7" key="1">
    <citation type="submission" date="2014-07" db="EMBL/GenBank/DDBJ databases">
        <title>Tepidicaulis marinum gen. nov., sp. nov., a novel marine bacterium denitrifying nitrate to nitrous oxide strictly under microaerobic conditions.</title>
        <authorList>
            <person name="Takeuchi M."/>
            <person name="Yamagishi T."/>
            <person name="Kamagata Y."/>
            <person name="Oshima K."/>
            <person name="Hattori M."/>
            <person name="Katayama T."/>
            <person name="Hanada S."/>
            <person name="Tamaki H."/>
            <person name="Marumo K."/>
            <person name="Maeda H."/>
            <person name="Nedachi M."/>
            <person name="Iwasaki W."/>
            <person name="Suwa Y."/>
            <person name="Sakata S."/>
        </authorList>
    </citation>
    <scope>NUCLEOTIDE SEQUENCE [LARGE SCALE GENOMIC DNA]</scope>
    <source>
        <strain evidence="6 7">MA2</strain>
    </source>
</reference>
<dbReference type="GO" id="GO:0046872">
    <property type="term" value="F:metal ion binding"/>
    <property type="evidence" value="ECO:0007669"/>
    <property type="project" value="UniProtKB-KW"/>
</dbReference>
<dbReference type="PANTHER" id="PTHR37326">
    <property type="entry name" value="BLL3975 PROTEIN"/>
    <property type="match status" value="1"/>
</dbReference>
<name>A0A081BA57_9HYPH</name>
<comment type="caution">
    <text evidence="6">The sequence shown here is derived from an EMBL/GenBank/DDBJ whole genome shotgun (WGS) entry which is preliminary data.</text>
</comment>
<dbReference type="GO" id="GO:0016788">
    <property type="term" value="F:hydrolase activity, acting on ester bonds"/>
    <property type="evidence" value="ECO:0007669"/>
    <property type="project" value="InterPro"/>
</dbReference>
<evidence type="ECO:0000313" key="6">
    <source>
        <dbReference type="EMBL" id="GAK44925.1"/>
    </source>
</evidence>
<protein>
    <submittedName>
        <fullName evidence="6">Succinylglutamate desuccinylase/aspartoacylase</fullName>
    </submittedName>
</protein>
<evidence type="ECO:0000256" key="2">
    <source>
        <dbReference type="ARBA" id="ARBA00022723"/>
    </source>
</evidence>
<dbReference type="Pfam" id="PF24827">
    <property type="entry name" value="AstE_AspA_cat"/>
    <property type="match status" value="1"/>
</dbReference>
<dbReference type="Gene3D" id="3.40.630.10">
    <property type="entry name" value="Zn peptidases"/>
    <property type="match status" value="1"/>
</dbReference>
<dbReference type="AlphaFoldDB" id="A0A081BA57"/>
<gene>
    <name evidence="6" type="ORF">M2A_1424</name>
</gene>
<keyword evidence="2" id="KW-0479">Metal-binding</keyword>
<keyword evidence="3" id="KW-0378">Hydrolase</keyword>
<proteinExistence type="predicted"/>
<accession>A0A081BA57</accession>
<dbReference type="InterPro" id="IPR043795">
    <property type="entry name" value="N-alpha-Ac-DABA-like"/>
</dbReference>
<evidence type="ECO:0000313" key="7">
    <source>
        <dbReference type="Proteomes" id="UP000028702"/>
    </source>
</evidence>
<evidence type="ECO:0000256" key="3">
    <source>
        <dbReference type="ARBA" id="ARBA00022801"/>
    </source>
</evidence>
<sequence length="339" mass="36185">MGGVDVAPGTRQTVQLPLGVLSNHTPMALPVQVVHGRREGPVLFVSAAVHGDEIIGVEIVRRLLRQPALKQLRGTLIAVPIVNAFGFINHSRYLPDRRDLNRCFPGSGDGSFAGRLAHLFLSEVVARADLGIDLHSAAIHRTNLPQIRVSPSKPETMDLALAFGAPVVITSKLRDGSLREAAKEKGVDVLLYEAGEGLRFDEMAIRTGVAGILRIMHGLGMVARRAIAPARATSILSSKSSWLRAPEGGILRAYKGIGAMAEKGEVVGVISDPFGETDIEIEAGEPGLVIGRTNLPIVNQGDALFHIARVRKPDTAEARIGALAEQLGEAAIFDEDEII</sequence>
<dbReference type="CDD" id="cd06251">
    <property type="entry name" value="M14_ASTE_ASPA-like"/>
    <property type="match status" value="1"/>
</dbReference>
<dbReference type="InterPro" id="IPR053138">
    <property type="entry name" value="N-alpha-Ac-DABA_deacetylase"/>
</dbReference>
<dbReference type="InterPro" id="IPR055438">
    <property type="entry name" value="AstE_AspA_cat"/>
</dbReference>